<accession>A0ACC0SVG7</accession>
<evidence type="ECO:0000313" key="2">
    <source>
        <dbReference type="Proteomes" id="UP000006729"/>
    </source>
</evidence>
<gene>
    <name evidence="1" type="ORF">POPTR_006G198701v4</name>
</gene>
<organism evidence="1 2">
    <name type="scientific">Populus trichocarpa</name>
    <name type="common">Western balsam poplar</name>
    <name type="synonym">Populus balsamifera subsp. trichocarpa</name>
    <dbReference type="NCBI Taxonomy" id="3694"/>
    <lineage>
        <taxon>Eukaryota</taxon>
        <taxon>Viridiplantae</taxon>
        <taxon>Streptophyta</taxon>
        <taxon>Embryophyta</taxon>
        <taxon>Tracheophyta</taxon>
        <taxon>Spermatophyta</taxon>
        <taxon>Magnoliopsida</taxon>
        <taxon>eudicotyledons</taxon>
        <taxon>Gunneridae</taxon>
        <taxon>Pentapetalae</taxon>
        <taxon>rosids</taxon>
        <taxon>fabids</taxon>
        <taxon>Malpighiales</taxon>
        <taxon>Salicaceae</taxon>
        <taxon>Saliceae</taxon>
        <taxon>Populus</taxon>
    </lineage>
</organism>
<reference evidence="1 2" key="1">
    <citation type="journal article" date="2006" name="Science">
        <title>The genome of black cottonwood, Populus trichocarpa (Torr. &amp; Gray).</title>
        <authorList>
            <person name="Tuskan G.A."/>
            <person name="Difazio S."/>
            <person name="Jansson S."/>
            <person name="Bohlmann J."/>
            <person name="Grigoriev I."/>
            <person name="Hellsten U."/>
            <person name="Putnam N."/>
            <person name="Ralph S."/>
            <person name="Rombauts S."/>
            <person name="Salamov A."/>
            <person name="Schein J."/>
            <person name="Sterck L."/>
            <person name="Aerts A."/>
            <person name="Bhalerao R.R."/>
            <person name="Bhalerao R.P."/>
            <person name="Blaudez D."/>
            <person name="Boerjan W."/>
            <person name="Brun A."/>
            <person name="Brunner A."/>
            <person name="Busov V."/>
            <person name="Campbell M."/>
            <person name="Carlson J."/>
            <person name="Chalot M."/>
            <person name="Chapman J."/>
            <person name="Chen G.L."/>
            <person name="Cooper D."/>
            <person name="Coutinho P.M."/>
            <person name="Couturier J."/>
            <person name="Covert S."/>
            <person name="Cronk Q."/>
            <person name="Cunningham R."/>
            <person name="Davis J."/>
            <person name="Degroeve S."/>
            <person name="Dejardin A."/>
            <person name="Depamphilis C."/>
            <person name="Detter J."/>
            <person name="Dirks B."/>
            <person name="Dubchak I."/>
            <person name="Duplessis S."/>
            <person name="Ehlting J."/>
            <person name="Ellis B."/>
            <person name="Gendler K."/>
            <person name="Goodstein D."/>
            <person name="Gribskov M."/>
            <person name="Grimwood J."/>
            <person name="Groover A."/>
            <person name="Gunter L."/>
            <person name="Hamberger B."/>
            <person name="Heinze B."/>
            <person name="Helariutta Y."/>
            <person name="Henrissat B."/>
            <person name="Holligan D."/>
            <person name="Holt R."/>
            <person name="Huang W."/>
            <person name="Islam-Faridi N."/>
            <person name="Jones S."/>
            <person name="Jones-Rhoades M."/>
            <person name="Jorgensen R."/>
            <person name="Joshi C."/>
            <person name="Kangasjarvi J."/>
            <person name="Karlsson J."/>
            <person name="Kelleher C."/>
            <person name="Kirkpatrick R."/>
            <person name="Kirst M."/>
            <person name="Kohler A."/>
            <person name="Kalluri U."/>
            <person name="Larimer F."/>
            <person name="Leebens-Mack J."/>
            <person name="Leple J.C."/>
            <person name="Locascio P."/>
            <person name="Lou Y."/>
            <person name="Lucas S."/>
            <person name="Martin F."/>
            <person name="Montanini B."/>
            <person name="Napoli C."/>
            <person name="Nelson D.R."/>
            <person name="Nelson C."/>
            <person name="Nieminen K."/>
            <person name="Nilsson O."/>
            <person name="Pereda V."/>
            <person name="Peter G."/>
            <person name="Philippe R."/>
            <person name="Pilate G."/>
            <person name="Poliakov A."/>
            <person name="Razumovskaya J."/>
            <person name="Richardson P."/>
            <person name="Rinaldi C."/>
            <person name="Ritland K."/>
            <person name="Rouze P."/>
            <person name="Ryaboy D."/>
            <person name="Schmutz J."/>
            <person name="Schrader J."/>
            <person name="Segerman B."/>
            <person name="Shin H."/>
            <person name="Siddiqui A."/>
            <person name="Sterky F."/>
            <person name="Terry A."/>
            <person name="Tsai C.J."/>
            <person name="Uberbacher E."/>
            <person name="Unneberg P."/>
            <person name="Vahala J."/>
            <person name="Wall K."/>
            <person name="Wessler S."/>
            <person name="Yang G."/>
            <person name="Yin T."/>
            <person name="Douglas C."/>
            <person name="Marra M."/>
            <person name="Sandberg G."/>
            <person name="Van de Peer Y."/>
            <person name="Rokhsar D."/>
        </authorList>
    </citation>
    <scope>NUCLEOTIDE SEQUENCE [LARGE SCALE GENOMIC DNA]</scope>
    <source>
        <strain evidence="2">cv. Nisqually</strain>
    </source>
</reference>
<protein>
    <submittedName>
        <fullName evidence="1">Uncharacterized protein</fullName>
    </submittedName>
</protein>
<dbReference type="Proteomes" id="UP000006729">
    <property type="component" value="Chromosome 6"/>
</dbReference>
<comment type="caution">
    <text evidence="1">The sequence shown here is derived from an EMBL/GenBank/DDBJ whole genome shotgun (WGS) entry which is preliminary data.</text>
</comment>
<keyword evidence="2" id="KW-1185">Reference proteome</keyword>
<evidence type="ECO:0000313" key="1">
    <source>
        <dbReference type="EMBL" id="KAI9393228.1"/>
    </source>
</evidence>
<proteinExistence type="predicted"/>
<sequence>MLHKVNFYFLYVYLLLSVCKTQTLRIKLPLSRSLTTWTHTKKMLKFSGAKILLCCSPSRNMYQRTWRGKFLTMPLCCSFLVFYLFGEACPCLLC</sequence>
<dbReference type="EMBL" id="CM009295">
    <property type="protein sequence ID" value="KAI9393228.1"/>
    <property type="molecule type" value="Genomic_DNA"/>
</dbReference>
<name>A0ACC0SVG7_POPTR</name>